<dbReference type="NCBIfam" id="TIGR03940">
    <property type="entry name" value="PGA_PgaD"/>
    <property type="match status" value="1"/>
</dbReference>
<organism evidence="2 3">
    <name type="scientific">marine gamma proteobacterium HTCC2143</name>
    <dbReference type="NCBI Taxonomy" id="247633"/>
    <lineage>
        <taxon>Bacteria</taxon>
        <taxon>Pseudomonadati</taxon>
        <taxon>Pseudomonadota</taxon>
        <taxon>Gammaproteobacteria</taxon>
        <taxon>Cellvibrionales</taxon>
        <taxon>Spongiibacteraceae</taxon>
        <taxon>BD1-7 clade</taxon>
    </lineage>
</organism>
<dbReference type="EMBL" id="AAVT01000016">
    <property type="protein sequence ID" value="EAW29727.1"/>
    <property type="molecule type" value="Genomic_DNA"/>
</dbReference>
<keyword evidence="3" id="KW-1185">Reference proteome</keyword>
<dbReference type="OrthoDB" id="5782986at2"/>
<evidence type="ECO:0000313" key="2">
    <source>
        <dbReference type="EMBL" id="EAW29727.1"/>
    </source>
</evidence>
<comment type="caution">
    <text evidence="2">The sequence shown here is derived from an EMBL/GenBank/DDBJ whole genome shotgun (WGS) entry which is preliminary data.</text>
</comment>
<keyword evidence="1" id="KW-1133">Transmembrane helix</keyword>
<keyword evidence="1" id="KW-0472">Membrane</keyword>
<dbReference type="Pfam" id="PF13994">
    <property type="entry name" value="PgaD"/>
    <property type="match status" value="1"/>
</dbReference>
<dbReference type="AlphaFoldDB" id="A0YHD9"/>
<keyword evidence="1" id="KW-0812">Transmembrane</keyword>
<feature type="transmembrane region" description="Helical" evidence="1">
    <location>
        <begin position="20"/>
        <end position="46"/>
    </location>
</feature>
<reference evidence="2 3" key="1">
    <citation type="journal article" date="2010" name="J. Bacteriol.">
        <title>Genome sequence of the oligotrophic marine Gammaproteobacterium HTCC2143, isolated from the Oregon Coast.</title>
        <authorList>
            <person name="Oh H.M."/>
            <person name="Kang I."/>
            <person name="Ferriera S."/>
            <person name="Giovannoni S.J."/>
            <person name="Cho J.C."/>
        </authorList>
    </citation>
    <scope>NUCLEOTIDE SEQUENCE [LARGE SCALE GENOMIC DNA]</scope>
    <source>
        <strain evidence="2 3">HTCC2143</strain>
    </source>
</reference>
<feature type="transmembrane region" description="Helical" evidence="1">
    <location>
        <begin position="66"/>
        <end position="88"/>
    </location>
</feature>
<name>A0YHD9_9GAMM</name>
<proteinExistence type="predicted"/>
<evidence type="ECO:0000256" key="1">
    <source>
        <dbReference type="SAM" id="Phobius"/>
    </source>
</evidence>
<protein>
    <recommendedName>
        <fullName evidence="4">Poly-beta-1,6-N-acetyl-D-glucosamine biosynthesis protein PgaD</fullName>
    </recommendedName>
</protein>
<evidence type="ECO:0000313" key="3">
    <source>
        <dbReference type="Proteomes" id="UP000004931"/>
    </source>
</evidence>
<accession>A0YHD9</accession>
<gene>
    <name evidence="2" type="ORF">GP2143_11454</name>
</gene>
<dbReference type="Proteomes" id="UP000004931">
    <property type="component" value="Unassembled WGS sequence"/>
</dbReference>
<sequence>MKNKDMIINRPDLLKGSQKYTAMGLTLFFWGALIYLWQPAISLLAWALNLNVFYEHMVVLGGYRTFVNLLINYATVIGILAGALLLWARINQWRFSGLDRRVGIEVTDIDAVCATFAVNRDSVEEWRECSNLIVDTDDEGLVLEVVVIDSAPKVSNFLTLE</sequence>
<dbReference type="STRING" id="247633.GP2143_11454"/>
<dbReference type="GO" id="GO:0043709">
    <property type="term" value="P:cell adhesion involved in single-species biofilm formation"/>
    <property type="evidence" value="ECO:0007669"/>
    <property type="project" value="InterPro"/>
</dbReference>
<dbReference type="eggNOG" id="COG3658">
    <property type="taxonomic scope" value="Bacteria"/>
</dbReference>
<dbReference type="InterPro" id="IPR023829">
    <property type="entry name" value="PGA_PgaD"/>
</dbReference>
<evidence type="ECO:0008006" key="4">
    <source>
        <dbReference type="Google" id="ProtNLM"/>
    </source>
</evidence>